<dbReference type="PRINTS" id="PR00819">
    <property type="entry name" value="CBXCFQXSUPER"/>
</dbReference>
<sequence>MECLLKLVGLKKVKHAALNLFKNALQLQQLSTDQRKKNAMAFNYCFVGNPGTGKITVARLFAKILKDSKI</sequence>
<dbReference type="InterPro" id="IPR027417">
    <property type="entry name" value="P-loop_NTPase"/>
</dbReference>
<proteinExistence type="predicted"/>
<protein>
    <recommendedName>
        <fullName evidence="5">ATPase AAA-type core domain-containing protein</fullName>
    </recommendedName>
</protein>
<name>A0AAD9LNM7_9STRA</name>
<evidence type="ECO:0000313" key="3">
    <source>
        <dbReference type="EMBL" id="KAK1944063.1"/>
    </source>
</evidence>
<accession>A0AAD9LNM7</accession>
<evidence type="ECO:0000256" key="2">
    <source>
        <dbReference type="ARBA" id="ARBA00022840"/>
    </source>
</evidence>
<evidence type="ECO:0000256" key="1">
    <source>
        <dbReference type="ARBA" id="ARBA00022741"/>
    </source>
</evidence>
<dbReference type="Proteomes" id="UP001259832">
    <property type="component" value="Unassembled WGS sequence"/>
</dbReference>
<dbReference type="AlphaFoldDB" id="A0AAD9LNM7"/>
<comment type="caution">
    <text evidence="3">The sequence shown here is derived from an EMBL/GenBank/DDBJ whole genome shotgun (WGS) entry which is preliminary data.</text>
</comment>
<organism evidence="3 4">
    <name type="scientific">Phytophthora citrophthora</name>
    <dbReference type="NCBI Taxonomy" id="4793"/>
    <lineage>
        <taxon>Eukaryota</taxon>
        <taxon>Sar</taxon>
        <taxon>Stramenopiles</taxon>
        <taxon>Oomycota</taxon>
        <taxon>Peronosporomycetes</taxon>
        <taxon>Peronosporales</taxon>
        <taxon>Peronosporaceae</taxon>
        <taxon>Phytophthora</taxon>
    </lineage>
</organism>
<keyword evidence="4" id="KW-1185">Reference proteome</keyword>
<dbReference type="Gene3D" id="3.40.50.300">
    <property type="entry name" value="P-loop containing nucleotide triphosphate hydrolases"/>
    <property type="match status" value="1"/>
</dbReference>
<dbReference type="EMBL" id="JASMQC010000006">
    <property type="protein sequence ID" value="KAK1944063.1"/>
    <property type="molecule type" value="Genomic_DNA"/>
</dbReference>
<dbReference type="GO" id="GO:0005524">
    <property type="term" value="F:ATP binding"/>
    <property type="evidence" value="ECO:0007669"/>
    <property type="project" value="UniProtKB-KW"/>
</dbReference>
<reference evidence="3" key="1">
    <citation type="submission" date="2023-08" db="EMBL/GenBank/DDBJ databases">
        <title>Reference Genome Resource for the Citrus Pathogen Phytophthora citrophthora.</title>
        <authorList>
            <person name="Moller H."/>
            <person name="Coetzee B."/>
            <person name="Rose L.J."/>
            <person name="Van Niekerk J.M."/>
        </authorList>
    </citation>
    <scope>NUCLEOTIDE SEQUENCE</scope>
    <source>
        <strain evidence="3">STE-U-9442</strain>
    </source>
</reference>
<gene>
    <name evidence="3" type="ORF">P3T76_003975</name>
</gene>
<keyword evidence="2" id="KW-0067">ATP-binding</keyword>
<keyword evidence="1" id="KW-0547">Nucleotide-binding</keyword>
<evidence type="ECO:0008006" key="5">
    <source>
        <dbReference type="Google" id="ProtNLM"/>
    </source>
</evidence>
<dbReference type="InterPro" id="IPR000641">
    <property type="entry name" value="CbxX/CfxQ"/>
</dbReference>
<dbReference type="SUPFAM" id="SSF52540">
    <property type="entry name" value="P-loop containing nucleoside triphosphate hydrolases"/>
    <property type="match status" value="1"/>
</dbReference>
<evidence type="ECO:0000313" key="4">
    <source>
        <dbReference type="Proteomes" id="UP001259832"/>
    </source>
</evidence>